<dbReference type="PANTHER" id="PTHR10252:SF54">
    <property type="entry name" value="CHROMATIN ACCESSIBILITY COMPLEX PROTEIN 1"/>
    <property type="match status" value="1"/>
</dbReference>
<protein>
    <recommendedName>
        <fullName evidence="3">Transcription factor CBF/NF-Y/archaeal histone domain-containing protein</fullName>
    </recommendedName>
</protein>
<comment type="subcellular location">
    <subcellularLocation>
        <location evidence="1">Nucleus</location>
    </subcellularLocation>
</comment>
<organism evidence="4 5">
    <name type="scientific">Allacma fusca</name>
    <dbReference type="NCBI Taxonomy" id="39272"/>
    <lineage>
        <taxon>Eukaryota</taxon>
        <taxon>Metazoa</taxon>
        <taxon>Ecdysozoa</taxon>
        <taxon>Arthropoda</taxon>
        <taxon>Hexapoda</taxon>
        <taxon>Collembola</taxon>
        <taxon>Symphypleona</taxon>
        <taxon>Sminthuridae</taxon>
        <taxon>Allacma</taxon>
    </lineage>
</organism>
<dbReference type="CDD" id="cd22924">
    <property type="entry name" value="HFD_CHRAC1-like"/>
    <property type="match status" value="1"/>
</dbReference>
<dbReference type="OrthoDB" id="1291358at2759"/>
<feature type="domain" description="Transcription factor CBF/NF-Y/archaeal histone" evidence="3">
    <location>
        <begin position="1"/>
        <end position="38"/>
    </location>
</feature>
<dbReference type="InterPro" id="IPR050568">
    <property type="entry name" value="Transcr_DNA_Rep_Reg"/>
</dbReference>
<dbReference type="GO" id="GO:0006338">
    <property type="term" value="P:chromatin remodeling"/>
    <property type="evidence" value="ECO:0007669"/>
    <property type="project" value="TreeGrafter"/>
</dbReference>
<dbReference type="GO" id="GO:0006261">
    <property type="term" value="P:DNA-templated DNA replication"/>
    <property type="evidence" value="ECO:0007669"/>
    <property type="project" value="TreeGrafter"/>
</dbReference>
<dbReference type="InterPro" id="IPR003958">
    <property type="entry name" value="CBFA_NFYB_domain"/>
</dbReference>
<keyword evidence="5" id="KW-1185">Reference proteome</keyword>
<evidence type="ECO:0000256" key="2">
    <source>
        <dbReference type="ARBA" id="ARBA00023242"/>
    </source>
</evidence>
<dbReference type="Proteomes" id="UP000708208">
    <property type="component" value="Unassembled WGS sequence"/>
</dbReference>
<evidence type="ECO:0000313" key="4">
    <source>
        <dbReference type="EMBL" id="CAG7691747.1"/>
    </source>
</evidence>
<dbReference type="Pfam" id="PF00808">
    <property type="entry name" value="CBFD_NFYB_HMF"/>
    <property type="match status" value="1"/>
</dbReference>
<name>A0A8J2NLA6_9HEXA</name>
<accession>A0A8J2NLA6</accession>
<gene>
    <name evidence="4" type="ORF">AFUS01_LOCUS3597</name>
</gene>
<sequence>MKSSPEIEQIGSETLYLITKATELFVDYLAKQAFESSKGKSLTYKNLADYINKHENMAFLKDIVPQTMTAKNALIEVAKQNAAANKEILE</sequence>
<keyword evidence="2" id="KW-0539">Nucleus</keyword>
<proteinExistence type="predicted"/>
<reference evidence="4" key="1">
    <citation type="submission" date="2021-06" db="EMBL/GenBank/DDBJ databases">
        <authorList>
            <person name="Hodson N. C."/>
            <person name="Mongue J. A."/>
            <person name="Jaron S. K."/>
        </authorList>
    </citation>
    <scope>NUCLEOTIDE SEQUENCE</scope>
</reference>
<dbReference type="GO" id="GO:0008623">
    <property type="term" value="C:CHRAC"/>
    <property type="evidence" value="ECO:0007669"/>
    <property type="project" value="TreeGrafter"/>
</dbReference>
<comment type="caution">
    <text evidence="4">The sequence shown here is derived from an EMBL/GenBank/DDBJ whole genome shotgun (WGS) entry which is preliminary data.</text>
</comment>
<dbReference type="AlphaFoldDB" id="A0A8J2NLA6"/>
<evidence type="ECO:0000313" key="5">
    <source>
        <dbReference type="Proteomes" id="UP000708208"/>
    </source>
</evidence>
<dbReference type="PANTHER" id="PTHR10252">
    <property type="entry name" value="HISTONE-LIKE TRANSCRIPTION FACTOR CCAAT-RELATED"/>
    <property type="match status" value="1"/>
</dbReference>
<evidence type="ECO:0000259" key="3">
    <source>
        <dbReference type="Pfam" id="PF00808"/>
    </source>
</evidence>
<evidence type="ECO:0000256" key="1">
    <source>
        <dbReference type="ARBA" id="ARBA00004123"/>
    </source>
</evidence>
<dbReference type="EMBL" id="CAJVCH010021770">
    <property type="protein sequence ID" value="CAG7691747.1"/>
    <property type="molecule type" value="Genomic_DNA"/>
</dbReference>